<sequence length="99" mass="11218">MRARSKTYQYHCTEDGIGWRWRIRGSRTRRAPNGRRRDGASRAEIPTKPVQRGRARTPRRSRALDSRRLANATAMTRAAPWAPSSPRPDPPAGANQPQT</sequence>
<evidence type="ECO:0000256" key="1">
    <source>
        <dbReference type="SAM" id="MobiDB-lite"/>
    </source>
</evidence>
<dbReference type="Proteomes" id="UP000729402">
    <property type="component" value="Unassembled WGS sequence"/>
</dbReference>
<dbReference type="AlphaFoldDB" id="A0A8J5SJG5"/>
<organism evidence="2 3">
    <name type="scientific">Zizania palustris</name>
    <name type="common">Northern wild rice</name>
    <dbReference type="NCBI Taxonomy" id="103762"/>
    <lineage>
        <taxon>Eukaryota</taxon>
        <taxon>Viridiplantae</taxon>
        <taxon>Streptophyta</taxon>
        <taxon>Embryophyta</taxon>
        <taxon>Tracheophyta</taxon>
        <taxon>Spermatophyta</taxon>
        <taxon>Magnoliopsida</taxon>
        <taxon>Liliopsida</taxon>
        <taxon>Poales</taxon>
        <taxon>Poaceae</taxon>
        <taxon>BOP clade</taxon>
        <taxon>Oryzoideae</taxon>
        <taxon>Oryzeae</taxon>
        <taxon>Zizaniinae</taxon>
        <taxon>Zizania</taxon>
    </lineage>
</organism>
<evidence type="ECO:0000313" key="2">
    <source>
        <dbReference type="EMBL" id="KAG8077651.1"/>
    </source>
</evidence>
<dbReference type="EMBL" id="JAAALK010000282">
    <property type="protein sequence ID" value="KAG8077651.1"/>
    <property type="molecule type" value="Genomic_DNA"/>
</dbReference>
<accession>A0A8J5SJG5</accession>
<proteinExistence type="predicted"/>
<gene>
    <name evidence="2" type="ORF">GUJ93_ZPchr0007g5486</name>
</gene>
<protein>
    <submittedName>
        <fullName evidence="2">Uncharacterized protein</fullName>
    </submittedName>
</protein>
<evidence type="ECO:0000313" key="3">
    <source>
        <dbReference type="Proteomes" id="UP000729402"/>
    </source>
</evidence>
<reference evidence="2" key="1">
    <citation type="journal article" date="2021" name="bioRxiv">
        <title>Whole Genome Assembly and Annotation of Northern Wild Rice, Zizania palustris L., Supports a Whole Genome Duplication in the Zizania Genus.</title>
        <authorList>
            <person name="Haas M."/>
            <person name="Kono T."/>
            <person name="Macchietto M."/>
            <person name="Millas R."/>
            <person name="McGilp L."/>
            <person name="Shao M."/>
            <person name="Duquette J."/>
            <person name="Hirsch C.N."/>
            <person name="Kimball J."/>
        </authorList>
    </citation>
    <scope>NUCLEOTIDE SEQUENCE</scope>
    <source>
        <tissue evidence="2">Fresh leaf tissue</tissue>
    </source>
</reference>
<reference evidence="2" key="2">
    <citation type="submission" date="2021-02" db="EMBL/GenBank/DDBJ databases">
        <authorList>
            <person name="Kimball J.A."/>
            <person name="Haas M.W."/>
            <person name="Macchietto M."/>
            <person name="Kono T."/>
            <person name="Duquette J."/>
            <person name="Shao M."/>
        </authorList>
    </citation>
    <scope>NUCLEOTIDE SEQUENCE</scope>
    <source>
        <tissue evidence="2">Fresh leaf tissue</tissue>
    </source>
</reference>
<name>A0A8J5SJG5_ZIZPA</name>
<keyword evidence="3" id="KW-1185">Reference proteome</keyword>
<feature type="compositionally biased region" description="Basic residues" evidence="1">
    <location>
        <begin position="51"/>
        <end position="61"/>
    </location>
</feature>
<feature type="region of interest" description="Disordered" evidence="1">
    <location>
        <begin position="24"/>
        <end position="99"/>
    </location>
</feature>
<comment type="caution">
    <text evidence="2">The sequence shown here is derived from an EMBL/GenBank/DDBJ whole genome shotgun (WGS) entry which is preliminary data.</text>
</comment>
<feature type="compositionally biased region" description="Basic residues" evidence="1">
    <location>
        <begin position="24"/>
        <end position="34"/>
    </location>
</feature>